<evidence type="ECO:0000313" key="3">
    <source>
        <dbReference type="EMBL" id="KAH7111849.1"/>
    </source>
</evidence>
<dbReference type="OrthoDB" id="3753314at2759"/>
<evidence type="ECO:0000313" key="4">
    <source>
        <dbReference type="Proteomes" id="UP000700596"/>
    </source>
</evidence>
<feature type="chain" id="PRO_5040112061" description="Cyanovirin-N domain-containing protein" evidence="1">
    <location>
        <begin position="23"/>
        <end position="158"/>
    </location>
</feature>
<keyword evidence="4" id="KW-1185">Reference proteome</keyword>
<organism evidence="3 4">
    <name type="scientific">Dendryphion nanum</name>
    <dbReference type="NCBI Taxonomy" id="256645"/>
    <lineage>
        <taxon>Eukaryota</taxon>
        <taxon>Fungi</taxon>
        <taxon>Dikarya</taxon>
        <taxon>Ascomycota</taxon>
        <taxon>Pezizomycotina</taxon>
        <taxon>Dothideomycetes</taxon>
        <taxon>Pleosporomycetidae</taxon>
        <taxon>Pleosporales</taxon>
        <taxon>Torulaceae</taxon>
        <taxon>Dendryphion</taxon>
    </lineage>
</organism>
<sequence length="158" mass="16830">MYPSRAFNPAILLSVIPQLVFSSPTTPAPARRQDTVIANFQLLGPNADCFDFSFDSNIFSATCVSVNGIPAFSRINLNACITNDNGNMVYRSEGSAFCSCFGCTLNSNTLDLTCSNCVTDSEGFRSSTINLDGTTEVNGNGVFVRDNGKLSCRAPIAA</sequence>
<dbReference type="SUPFAM" id="SSF51322">
    <property type="entry name" value="Cyanovirin-N"/>
    <property type="match status" value="1"/>
</dbReference>
<proteinExistence type="predicted"/>
<dbReference type="Pfam" id="PF08881">
    <property type="entry name" value="CVNH"/>
    <property type="match status" value="1"/>
</dbReference>
<evidence type="ECO:0000259" key="2">
    <source>
        <dbReference type="Pfam" id="PF08881"/>
    </source>
</evidence>
<feature type="signal peptide" evidence="1">
    <location>
        <begin position="1"/>
        <end position="22"/>
    </location>
</feature>
<keyword evidence="1" id="KW-0732">Signal</keyword>
<dbReference type="Gene3D" id="2.30.60.10">
    <property type="entry name" value="Cyanovirin-N"/>
    <property type="match status" value="1"/>
</dbReference>
<dbReference type="InterPro" id="IPR036673">
    <property type="entry name" value="Cyanovirin-N_sf"/>
</dbReference>
<dbReference type="AlphaFoldDB" id="A0A9P9D3B4"/>
<accession>A0A9P9D3B4</accession>
<reference evidence="3" key="1">
    <citation type="journal article" date="2021" name="Nat. Commun.">
        <title>Genetic determinants of endophytism in the Arabidopsis root mycobiome.</title>
        <authorList>
            <person name="Mesny F."/>
            <person name="Miyauchi S."/>
            <person name="Thiergart T."/>
            <person name="Pickel B."/>
            <person name="Atanasova L."/>
            <person name="Karlsson M."/>
            <person name="Huettel B."/>
            <person name="Barry K.W."/>
            <person name="Haridas S."/>
            <person name="Chen C."/>
            <person name="Bauer D."/>
            <person name="Andreopoulos W."/>
            <person name="Pangilinan J."/>
            <person name="LaButti K."/>
            <person name="Riley R."/>
            <person name="Lipzen A."/>
            <person name="Clum A."/>
            <person name="Drula E."/>
            <person name="Henrissat B."/>
            <person name="Kohler A."/>
            <person name="Grigoriev I.V."/>
            <person name="Martin F.M."/>
            <person name="Hacquard S."/>
        </authorList>
    </citation>
    <scope>NUCLEOTIDE SEQUENCE</scope>
    <source>
        <strain evidence="3">MPI-CAGE-CH-0243</strain>
    </source>
</reference>
<dbReference type="EMBL" id="JAGMWT010000023">
    <property type="protein sequence ID" value="KAH7111849.1"/>
    <property type="molecule type" value="Genomic_DNA"/>
</dbReference>
<name>A0A9P9D3B4_9PLEO</name>
<dbReference type="Proteomes" id="UP000700596">
    <property type="component" value="Unassembled WGS sequence"/>
</dbReference>
<comment type="caution">
    <text evidence="3">The sequence shown here is derived from an EMBL/GenBank/DDBJ whole genome shotgun (WGS) entry which is preliminary data.</text>
</comment>
<evidence type="ECO:0000256" key="1">
    <source>
        <dbReference type="SAM" id="SignalP"/>
    </source>
</evidence>
<gene>
    <name evidence="3" type="ORF">B0J11DRAFT_585777</name>
</gene>
<feature type="domain" description="Cyanovirin-N" evidence="2">
    <location>
        <begin position="49"/>
        <end position="136"/>
    </location>
</feature>
<protein>
    <recommendedName>
        <fullName evidence="2">Cyanovirin-N domain-containing protein</fullName>
    </recommendedName>
</protein>
<dbReference type="InterPro" id="IPR011058">
    <property type="entry name" value="Cyanovirin-N"/>
</dbReference>